<keyword evidence="18" id="KW-1185">Reference proteome</keyword>
<dbReference type="GO" id="GO:0016818">
    <property type="term" value="F:hydrolase activity, acting on acid anhydrides, in phosphorus-containing anhydrides"/>
    <property type="evidence" value="ECO:0007669"/>
    <property type="project" value="InterPro"/>
</dbReference>
<evidence type="ECO:0000256" key="11">
    <source>
        <dbReference type="ARBA" id="ARBA00023125"/>
    </source>
</evidence>
<dbReference type="CDD" id="cd18788">
    <property type="entry name" value="SF2_C_XPD"/>
    <property type="match status" value="1"/>
</dbReference>
<dbReference type="InterPro" id="IPR006554">
    <property type="entry name" value="Helicase-like_DEXD_c2"/>
</dbReference>
<dbReference type="EMBL" id="LDAU01000142">
    <property type="protein sequence ID" value="KRX03204.1"/>
    <property type="molecule type" value="Genomic_DNA"/>
</dbReference>
<dbReference type="InterPro" id="IPR006555">
    <property type="entry name" value="ATP-dep_Helicase_C"/>
</dbReference>
<dbReference type="PANTHER" id="PTHR11472">
    <property type="entry name" value="DNA REPAIR DEAD HELICASE RAD3/XP-D SUBFAMILY MEMBER"/>
    <property type="match status" value="1"/>
</dbReference>
<keyword evidence="12" id="KW-0234">DNA repair</keyword>
<dbReference type="SMART" id="SM00491">
    <property type="entry name" value="HELICc2"/>
    <property type="match status" value="1"/>
</dbReference>
<dbReference type="InterPro" id="IPR045028">
    <property type="entry name" value="DinG/Rad3-like"/>
</dbReference>
<dbReference type="GO" id="GO:0051539">
    <property type="term" value="F:4 iron, 4 sulfur cluster binding"/>
    <property type="evidence" value="ECO:0007669"/>
    <property type="project" value="UniProtKB-KW"/>
</dbReference>
<keyword evidence="9" id="KW-0408">Iron</keyword>
<dbReference type="Proteomes" id="UP000054937">
    <property type="component" value="Unassembled WGS sequence"/>
</dbReference>
<dbReference type="GO" id="GO:0005634">
    <property type="term" value="C:nucleus"/>
    <property type="evidence" value="ECO:0007669"/>
    <property type="project" value="UniProtKB-SubCell"/>
</dbReference>
<keyword evidence="7" id="KW-0347">Helicase</keyword>
<keyword evidence="10" id="KW-0411">Iron-sulfur</keyword>
<dbReference type="InterPro" id="IPR010614">
    <property type="entry name" value="RAD3-like_helicase_DEAD"/>
</dbReference>
<evidence type="ECO:0000259" key="16">
    <source>
        <dbReference type="PROSITE" id="PS51193"/>
    </source>
</evidence>
<dbReference type="PANTHER" id="PTHR11472:SF34">
    <property type="entry name" value="REGULATOR OF TELOMERE ELONGATION HELICASE 1"/>
    <property type="match status" value="1"/>
</dbReference>
<sequence>MGILEEQFFNILNKNSKKKNNKQDRNDLQQLQDEEKKKSPGVVEIQIDQKKLKKQQKLTIEGIEVIFPYEPYDVQINYMASVIRSLNKKSNALLQSPTGTGKTLCLLCATMAWLHNKRKDQIAKKEKDPVRIVYSSRTHSQIKQVIKELKKTVYLPTSSILASRDQYCIKRDFQPLKGHALISSCLKACKGGLDENSTRCDYFKSVHQDKSEQFLNQILDIEELKDLGRQKTFCPYFHSRRVKDVCDIILLPYNYLLDANSFPVFNIDLKDCVIIFDEAHNVQNVSENGSSFSLSITALAEVESEISQLETHILKQWKDPNKTSDKFKKKMQNVSEIDTQGLKTTTQMCKDALGPVIALKQYMQDLMEDKMNQLQKSSKDEAGFVAEGKKVFDLIEKATQIKKLEQTTVLDYFKNQGKRLESKKLAREVTNSKFKEGCMDPSISFEKLRELNPNNIILTSGTLAPFEPWKAELKMDFGEILNNGHVINKQENLLAGVIRKGPAQKQLIFDYQNRDNEEMINDLGMSIMNLCRVIPYGVLIVFSSYQVLSRCKATWFNHHFNIMSRLSEVKEVFIEPQNSQDMKTTMNSYIEKANTKKGAIMMAVCRGKVSEGIDFTDNLARAVFIVGVPYPPKEDKKITLKQDYLDTVFKKNDISSELKLQGKDWYVQQAVRAMNQAVGRVIRHRNDWGAVFFCDVRYDGNTLKSAISDWVRSVLNIWPTFTDSYKASITFYTKWIEFVKQNQPKNLQEVNQMLEDENSRNGNNSQSSWKPINTNYKKQNVMLNSLNLLQKKRSQEADVHDLNEEQKSQGSEIFQTNLSSNNNQGLNFFQNNQAKFQLTLNKPNTNQINFTNIKQKISQNLSHSQSINQEKQNQIKQFPNDNIQNQNPSNSSILDSLSAKNNNKLGLLLQNKIPSLKQTEKNLNFNFKPQPYKTTKPQNSSTIFQEQKQADNLSNSAENNKNHQNKSGPKLVQQLLSQQKIKKPEEKQQKNNQQFQFTNELSNDNSNNPMKMEIEKEQEKINNEQNQIFNQNNQLQLQHKNQLEHFENDSDKFYQELYANQTQEQIEQISRNRLQQKMLNNPKHKKRESRDDFQKKLNLIKNKQQNNDNLTNLNKNNINNNITNNNFNNPLLEKQQQIKQQNQQNFQNFQKPQNQTQSNKIQNSQQSYESDDIDTSKCIICKRKNIKNPLLNKFCGHVACQRCWAQQIQISLKCICKKPLNEKNLINY</sequence>
<feature type="domain" description="Helicase ATP-binding" evidence="16">
    <location>
        <begin position="61"/>
        <end position="338"/>
    </location>
</feature>
<dbReference type="GO" id="GO:0003678">
    <property type="term" value="F:DNA helicase activity"/>
    <property type="evidence" value="ECO:0007669"/>
    <property type="project" value="InterPro"/>
</dbReference>
<gene>
    <name evidence="17" type="ORF">PPERSA_07032</name>
</gene>
<dbReference type="InterPro" id="IPR014013">
    <property type="entry name" value="Helic_SF1/SF2_ATP-bd_DinG/Rad3"/>
</dbReference>
<dbReference type="FunCoup" id="A0A0V0QLW4">
    <property type="interactions" value="271"/>
</dbReference>
<dbReference type="GO" id="GO:0005524">
    <property type="term" value="F:ATP binding"/>
    <property type="evidence" value="ECO:0007669"/>
    <property type="project" value="UniProtKB-KW"/>
</dbReference>
<keyword evidence="4" id="KW-0547">Nucleotide-binding</keyword>
<evidence type="ECO:0000256" key="6">
    <source>
        <dbReference type="ARBA" id="ARBA00022801"/>
    </source>
</evidence>
<evidence type="ECO:0000256" key="2">
    <source>
        <dbReference type="ARBA" id="ARBA00022485"/>
    </source>
</evidence>
<dbReference type="InterPro" id="IPR027417">
    <property type="entry name" value="P-loop_NTPase"/>
</dbReference>
<reference evidence="17 18" key="1">
    <citation type="journal article" date="2015" name="Sci. Rep.">
        <title>Genome of the facultative scuticociliatosis pathogen Pseudocohnilembus persalinus provides insight into its virulence through horizontal gene transfer.</title>
        <authorList>
            <person name="Xiong J."/>
            <person name="Wang G."/>
            <person name="Cheng J."/>
            <person name="Tian M."/>
            <person name="Pan X."/>
            <person name="Warren A."/>
            <person name="Jiang C."/>
            <person name="Yuan D."/>
            <person name="Miao W."/>
        </authorList>
    </citation>
    <scope>NUCLEOTIDE SEQUENCE [LARGE SCALE GENOMIC DNA]</scope>
    <source>
        <strain evidence="17">36N120E</strain>
    </source>
</reference>
<evidence type="ECO:0000256" key="14">
    <source>
        <dbReference type="ARBA" id="ARBA00023242"/>
    </source>
</evidence>
<keyword evidence="13" id="KW-0413">Isomerase</keyword>
<dbReference type="GO" id="GO:0046872">
    <property type="term" value="F:metal ion binding"/>
    <property type="evidence" value="ECO:0007669"/>
    <property type="project" value="UniProtKB-KW"/>
</dbReference>
<dbReference type="SMART" id="SM00488">
    <property type="entry name" value="DEXDc2"/>
    <property type="match status" value="1"/>
</dbReference>
<evidence type="ECO:0000256" key="13">
    <source>
        <dbReference type="ARBA" id="ARBA00023235"/>
    </source>
</evidence>
<dbReference type="GO" id="GO:0045910">
    <property type="term" value="P:negative regulation of DNA recombination"/>
    <property type="evidence" value="ECO:0007669"/>
    <property type="project" value="TreeGrafter"/>
</dbReference>
<evidence type="ECO:0000256" key="10">
    <source>
        <dbReference type="ARBA" id="ARBA00023014"/>
    </source>
</evidence>
<dbReference type="GO" id="GO:0003677">
    <property type="term" value="F:DNA binding"/>
    <property type="evidence" value="ECO:0007669"/>
    <property type="project" value="UniProtKB-KW"/>
</dbReference>
<keyword evidence="11" id="KW-0238">DNA-binding</keyword>
<dbReference type="GO" id="GO:0090657">
    <property type="term" value="P:telomeric loop disassembly"/>
    <property type="evidence" value="ECO:0007669"/>
    <property type="project" value="TreeGrafter"/>
</dbReference>
<dbReference type="Gene3D" id="3.40.50.300">
    <property type="entry name" value="P-loop containing nucleotide triphosphate hydrolases"/>
    <property type="match status" value="2"/>
</dbReference>
<evidence type="ECO:0000256" key="4">
    <source>
        <dbReference type="ARBA" id="ARBA00022741"/>
    </source>
</evidence>
<feature type="compositionally biased region" description="Polar residues" evidence="15">
    <location>
        <begin position="925"/>
        <end position="959"/>
    </location>
</feature>
<dbReference type="SMART" id="SM00487">
    <property type="entry name" value="DEXDc"/>
    <property type="match status" value="1"/>
</dbReference>
<name>A0A0V0QLW4_PSEPJ</name>
<evidence type="ECO:0000256" key="1">
    <source>
        <dbReference type="ARBA" id="ARBA00004123"/>
    </source>
</evidence>
<dbReference type="Pfam" id="PF13307">
    <property type="entry name" value="Helicase_C_2"/>
    <property type="match status" value="1"/>
</dbReference>
<feature type="region of interest" description="Disordered" evidence="15">
    <location>
        <begin position="980"/>
        <end position="1008"/>
    </location>
</feature>
<dbReference type="InParanoid" id="A0A0V0QLW4"/>
<evidence type="ECO:0000256" key="9">
    <source>
        <dbReference type="ARBA" id="ARBA00023004"/>
    </source>
</evidence>
<evidence type="ECO:0000256" key="7">
    <source>
        <dbReference type="ARBA" id="ARBA00022806"/>
    </source>
</evidence>
<keyword evidence="8" id="KW-0067">ATP-binding</keyword>
<evidence type="ECO:0000313" key="17">
    <source>
        <dbReference type="EMBL" id="KRX03204.1"/>
    </source>
</evidence>
<feature type="region of interest" description="Disordered" evidence="15">
    <location>
        <begin position="925"/>
        <end position="968"/>
    </location>
</feature>
<evidence type="ECO:0000256" key="15">
    <source>
        <dbReference type="SAM" id="MobiDB-lite"/>
    </source>
</evidence>
<proteinExistence type="predicted"/>
<feature type="compositionally biased region" description="Polar residues" evidence="15">
    <location>
        <begin position="998"/>
        <end position="1008"/>
    </location>
</feature>
<dbReference type="GO" id="GO:0010569">
    <property type="term" value="P:regulation of double-strand break repair via homologous recombination"/>
    <property type="evidence" value="ECO:0007669"/>
    <property type="project" value="TreeGrafter"/>
</dbReference>
<dbReference type="OrthoDB" id="19182at2759"/>
<dbReference type="Pfam" id="PF06733">
    <property type="entry name" value="DEAD_2"/>
    <property type="match status" value="1"/>
</dbReference>
<organism evidence="17 18">
    <name type="scientific">Pseudocohnilembus persalinus</name>
    <name type="common">Ciliate</name>
    <dbReference type="NCBI Taxonomy" id="266149"/>
    <lineage>
        <taxon>Eukaryota</taxon>
        <taxon>Sar</taxon>
        <taxon>Alveolata</taxon>
        <taxon>Ciliophora</taxon>
        <taxon>Intramacronucleata</taxon>
        <taxon>Oligohymenophorea</taxon>
        <taxon>Scuticociliatia</taxon>
        <taxon>Philasterida</taxon>
        <taxon>Pseudocohnilembidae</taxon>
        <taxon>Pseudocohnilembus</taxon>
    </lineage>
</organism>
<accession>A0A0V0QLW4</accession>
<evidence type="ECO:0000313" key="18">
    <source>
        <dbReference type="Proteomes" id="UP000054937"/>
    </source>
</evidence>
<protein>
    <submittedName>
        <fullName evidence="17">p-loop containing nucleoside triphosphate hydrolase</fullName>
    </submittedName>
</protein>
<dbReference type="InterPro" id="IPR013020">
    <property type="entry name" value="Rad3/Chl1-like"/>
</dbReference>
<comment type="subcellular location">
    <subcellularLocation>
        <location evidence="1">Nucleus</location>
    </subcellularLocation>
</comment>
<dbReference type="GO" id="GO:0070182">
    <property type="term" value="F:DNA polymerase binding"/>
    <property type="evidence" value="ECO:0007669"/>
    <property type="project" value="TreeGrafter"/>
</dbReference>
<dbReference type="FunFam" id="3.40.50.300:FF:001352">
    <property type="entry name" value="DNA repair helicase"/>
    <property type="match status" value="1"/>
</dbReference>
<keyword evidence="2" id="KW-0004">4Fe-4S</keyword>
<dbReference type="AlphaFoldDB" id="A0A0V0QLW4"/>
<keyword evidence="3" id="KW-0479">Metal-binding</keyword>
<comment type="caution">
    <text evidence="17">The sequence shown here is derived from an EMBL/GenBank/DDBJ whole genome shotgun (WGS) entry which is preliminary data.</text>
</comment>
<dbReference type="GO" id="GO:1904430">
    <property type="term" value="P:negative regulation of t-circle formation"/>
    <property type="evidence" value="ECO:0007669"/>
    <property type="project" value="TreeGrafter"/>
</dbReference>
<keyword evidence="5" id="KW-0227">DNA damage</keyword>
<evidence type="ECO:0000256" key="12">
    <source>
        <dbReference type="ARBA" id="ARBA00023204"/>
    </source>
</evidence>
<evidence type="ECO:0000256" key="3">
    <source>
        <dbReference type="ARBA" id="ARBA00022723"/>
    </source>
</evidence>
<evidence type="ECO:0000256" key="8">
    <source>
        <dbReference type="ARBA" id="ARBA00022840"/>
    </source>
</evidence>
<evidence type="ECO:0000256" key="5">
    <source>
        <dbReference type="ARBA" id="ARBA00022763"/>
    </source>
</evidence>
<dbReference type="NCBIfam" id="TIGR00604">
    <property type="entry name" value="rad3"/>
    <property type="match status" value="1"/>
</dbReference>
<dbReference type="SUPFAM" id="SSF52540">
    <property type="entry name" value="P-loop containing nucleoside triphosphate hydrolases"/>
    <property type="match status" value="1"/>
</dbReference>
<keyword evidence="14" id="KW-0539">Nucleus</keyword>
<dbReference type="PROSITE" id="PS51193">
    <property type="entry name" value="HELICASE_ATP_BIND_2"/>
    <property type="match status" value="1"/>
</dbReference>
<dbReference type="InterPro" id="IPR014001">
    <property type="entry name" value="Helicase_ATP-bd"/>
</dbReference>
<keyword evidence="6 17" id="KW-0378">Hydrolase</keyword>
<dbReference type="GO" id="GO:0006281">
    <property type="term" value="P:DNA repair"/>
    <property type="evidence" value="ECO:0007669"/>
    <property type="project" value="UniProtKB-KW"/>
</dbReference>